<organism evidence="10 11">
    <name type="scientific">Paenibacillus roseus</name>
    <dbReference type="NCBI Taxonomy" id="2798579"/>
    <lineage>
        <taxon>Bacteria</taxon>
        <taxon>Bacillati</taxon>
        <taxon>Bacillota</taxon>
        <taxon>Bacilli</taxon>
        <taxon>Bacillales</taxon>
        <taxon>Paenibacillaceae</taxon>
        <taxon>Paenibacillus</taxon>
    </lineage>
</organism>
<dbReference type="GO" id="GO:0008173">
    <property type="term" value="F:RNA methyltransferase activity"/>
    <property type="evidence" value="ECO:0007669"/>
    <property type="project" value="InterPro"/>
</dbReference>
<evidence type="ECO:0000259" key="9">
    <source>
        <dbReference type="PROSITE" id="PS51686"/>
    </source>
</evidence>
<dbReference type="InterPro" id="IPR001678">
    <property type="entry name" value="MeTrfase_RsmB-F_NOP2_dom"/>
</dbReference>
<accession>A0A934MNI2</accession>
<comment type="caution">
    <text evidence="7">Lacks conserved residue(s) required for the propagation of feature annotation.</text>
</comment>
<feature type="region of interest" description="Disordered" evidence="8">
    <location>
        <begin position="289"/>
        <end position="313"/>
    </location>
</feature>
<feature type="binding site" evidence="7">
    <location>
        <position position="186"/>
    </location>
    <ligand>
        <name>S-adenosyl-L-methionine</name>
        <dbReference type="ChEBI" id="CHEBI:59789"/>
    </ligand>
</feature>
<feature type="domain" description="SAM-dependent MTase RsmB/NOP-type" evidence="9">
    <location>
        <begin position="25"/>
        <end position="324"/>
    </location>
</feature>
<dbReference type="GO" id="GO:0001510">
    <property type="term" value="P:RNA methylation"/>
    <property type="evidence" value="ECO:0007669"/>
    <property type="project" value="InterPro"/>
</dbReference>
<dbReference type="InterPro" id="IPR018314">
    <property type="entry name" value="RsmB/NOL1/NOP2-like_CS"/>
</dbReference>
<dbReference type="PROSITE" id="PS01153">
    <property type="entry name" value="NOL1_NOP2_SUN"/>
    <property type="match status" value="1"/>
</dbReference>
<dbReference type="Pfam" id="PF13636">
    <property type="entry name" value="Methyltranf_PUA"/>
    <property type="match status" value="1"/>
</dbReference>
<dbReference type="Pfam" id="PF17125">
    <property type="entry name" value="Methyltr_RsmF_N"/>
    <property type="match status" value="1"/>
</dbReference>
<protein>
    <submittedName>
        <fullName evidence="10">RsmB/NOP family class I SAM-dependent RNA methyltransferase</fullName>
    </submittedName>
</protein>
<evidence type="ECO:0000256" key="4">
    <source>
        <dbReference type="ARBA" id="ARBA00022679"/>
    </source>
</evidence>
<comment type="caution">
    <text evidence="10">The sequence shown here is derived from an EMBL/GenBank/DDBJ whole genome shotgun (WGS) entry which is preliminary data.</text>
</comment>
<evidence type="ECO:0000313" key="10">
    <source>
        <dbReference type="EMBL" id="MBJ6359873.1"/>
    </source>
</evidence>
<feature type="binding site" evidence="7">
    <location>
        <begin position="117"/>
        <end position="123"/>
    </location>
    <ligand>
        <name>S-adenosyl-L-methionine</name>
        <dbReference type="ChEBI" id="CHEBI:59789"/>
    </ligand>
</feature>
<keyword evidence="3 7" id="KW-0489">Methyltransferase</keyword>
<dbReference type="EMBL" id="JAELUP010000001">
    <property type="protein sequence ID" value="MBJ6359873.1"/>
    <property type="molecule type" value="Genomic_DNA"/>
</dbReference>
<keyword evidence="6 7" id="KW-0694">RNA-binding</keyword>
<gene>
    <name evidence="10" type="ORF">JFN88_00840</name>
</gene>
<dbReference type="SUPFAM" id="SSF53335">
    <property type="entry name" value="S-adenosyl-L-methionine-dependent methyltransferases"/>
    <property type="match status" value="1"/>
</dbReference>
<dbReference type="Gene3D" id="3.40.50.150">
    <property type="entry name" value="Vaccinia Virus protein VP39"/>
    <property type="match status" value="1"/>
</dbReference>
<name>A0A934MNI2_9BACL</name>
<dbReference type="PANTHER" id="PTHR22807:SF30">
    <property type="entry name" value="28S RRNA (CYTOSINE(4447)-C(5))-METHYLTRANSFERASE-RELATED"/>
    <property type="match status" value="1"/>
</dbReference>
<dbReference type="CDD" id="cd21147">
    <property type="entry name" value="RsmF_methylt_CTD1"/>
    <property type="match status" value="1"/>
</dbReference>
<evidence type="ECO:0000256" key="3">
    <source>
        <dbReference type="ARBA" id="ARBA00022603"/>
    </source>
</evidence>
<evidence type="ECO:0000256" key="1">
    <source>
        <dbReference type="ARBA" id="ARBA00007494"/>
    </source>
</evidence>
<dbReference type="Gene3D" id="3.30.70.1170">
    <property type="entry name" value="Sun protein, domain 3"/>
    <property type="match status" value="1"/>
</dbReference>
<evidence type="ECO:0000256" key="5">
    <source>
        <dbReference type="ARBA" id="ARBA00022691"/>
    </source>
</evidence>
<dbReference type="Pfam" id="PF01189">
    <property type="entry name" value="Methyltr_RsmB-F"/>
    <property type="match status" value="1"/>
</dbReference>
<dbReference type="Gene3D" id="2.30.130.60">
    <property type="match status" value="1"/>
</dbReference>
<dbReference type="Pfam" id="PF17126">
    <property type="entry name" value="RsmF_methylt_CI"/>
    <property type="match status" value="1"/>
</dbReference>
<evidence type="ECO:0000256" key="6">
    <source>
        <dbReference type="ARBA" id="ARBA00022884"/>
    </source>
</evidence>
<dbReference type="InterPro" id="IPR031341">
    <property type="entry name" value="Methyltr_RsmF_N"/>
</dbReference>
<sequence>MMQHQLPPDYIIQMQDLLGERAESFFNSFPLPRASGLRLHSLKTMQEQYEGAVANAKQLFGLTPVPWCSEGYYYIEETRPGKHPYHAAGLYYIQEPSAMSAVELMAPWPGETILDLAAAPGGKTTQIAARMQGQGLLIANEIHPARAKILSENVERLGISNAVVTQAAPDELSARFSSFFDRILLDAPCSGEGMFRKDPDAIEQWSLTHTKMCAARQADILEHAAVMLKPGGTLTYSTCTFNRLENEDCMEKFLQLHPEFSLQHTERLWPQEVQGEGHFVAVLRKQDNPAKTAGDTPLAKRNGKRRKTGGRSGTGLADMELFKSFCSQALPGFELGAGEPLRFGEGLYWLPISEEDGFGAASLDGLRIMRPGLHLGQIRKGRFEPAHALALAAPAPKAAWLQSYAPDAAEIEAYLHGETLAAHDGSAGWGLIAVNGLPLGWGKASSGQVKNHLPKGLRR</sequence>
<keyword evidence="11" id="KW-1185">Reference proteome</keyword>
<evidence type="ECO:0000256" key="2">
    <source>
        <dbReference type="ARBA" id="ARBA00022490"/>
    </source>
</evidence>
<dbReference type="GO" id="GO:0003723">
    <property type="term" value="F:RNA binding"/>
    <property type="evidence" value="ECO:0007669"/>
    <property type="project" value="UniProtKB-UniRule"/>
</dbReference>
<evidence type="ECO:0000313" key="11">
    <source>
        <dbReference type="Proteomes" id="UP000640274"/>
    </source>
</evidence>
<dbReference type="PRINTS" id="PR02008">
    <property type="entry name" value="RCMTFAMILY"/>
</dbReference>
<feature type="active site" description="Nucleophile" evidence="7">
    <location>
        <position position="239"/>
    </location>
</feature>
<dbReference type="InterPro" id="IPR049560">
    <property type="entry name" value="MeTrfase_RsmB-F_NOP2_cat"/>
</dbReference>
<keyword evidence="4 7" id="KW-0808">Transferase</keyword>
<comment type="similarity">
    <text evidence="1 7">Belongs to the class I-like SAM-binding methyltransferase superfamily. RsmB/NOP family.</text>
</comment>
<feature type="binding site" evidence="7">
    <location>
        <position position="141"/>
    </location>
    <ligand>
        <name>S-adenosyl-L-methionine</name>
        <dbReference type="ChEBI" id="CHEBI:59789"/>
    </ligand>
</feature>
<dbReference type="InterPro" id="IPR029063">
    <property type="entry name" value="SAM-dependent_MTases_sf"/>
</dbReference>
<proteinExistence type="inferred from homology"/>
<dbReference type="InterPro" id="IPR027391">
    <property type="entry name" value="Nol1_Nop2_Fmu_2"/>
</dbReference>
<dbReference type="AlphaFoldDB" id="A0A934MNI2"/>
<dbReference type="InterPro" id="IPR023267">
    <property type="entry name" value="RCMT"/>
</dbReference>
<dbReference type="Proteomes" id="UP000640274">
    <property type="component" value="Unassembled WGS sequence"/>
</dbReference>
<keyword evidence="5 7" id="KW-0949">S-adenosyl-L-methionine</keyword>
<reference evidence="10" key="1">
    <citation type="submission" date="2020-12" db="EMBL/GenBank/DDBJ databases">
        <authorList>
            <person name="Huq M.A."/>
        </authorList>
    </citation>
    <scope>NUCLEOTIDE SEQUENCE</scope>
    <source>
        <strain evidence="10">MAHUQ-46</strain>
    </source>
</reference>
<dbReference type="PROSITE" id="PS51686">
    <property type="entry name" value="SAM_MT_RSMB_NOP"/>
    <property type="match status" value="1"/>
</dbReference>
<dbReference type="InterPro" id="IPR031340">
    <property type="entry name" value="RsmF_methylt_CI"/>
</dbReference>
<dbReference type="RefSeq" id="WP_199017391.1">
    <property type="nucleotide sequence ID" value="NZ_JAELUP010000001.1"/>
</dbReference>
<dbReference type="PANTHER" id="PTHR22807">
    <property type="entry name" value="NOP2 YEAST -RELATED NOL1/NOP2/FMU SUN DOMAIN-CONTAINING"/>
    <property type="match status" value="1"/>
</dbReference>
<evidence type="ECO:0000256" key="7">
    <source>
        <dbReference type="PROSITE-ProRule" id="PRU01023"/>
    </source>
</evidence>
<evidence type="ECO:0000256" key="8">
    <source>
        <dbReference type="SAM" id="MobiDB-lite"/>
    </source>
</evidence>
<dbReference type="CDD" id="cd02440">
    <property type="entry name" value="AdoMet_MTases"/>
    <property type="match status" value="1"/>
</dbReference>
<keyword evidence="2" id="KW-0963">Cytoplasm</keyword>